<dbReference type="PATRIC" id="fig|269796.9.peg.220"/>
<dbReference type="EMBL" id="CP000230">
    <property type="protein sequence ID" value="ABC20970.1"/>
    <property type="molecule type" value="Genomic_DNA"/>
</dbReference>
<dbReference type="EnsemblBacteria" id="ABC20970">
    <property type="protein sequence ID" value="ABC20970"/>
    <property type="gene ID" value="Rru_A0165"/>
</dbReference>
<gene>
    <name evidence="1" type="ordered locus">Rru_A0165</name>
</gene>
<sequence length="77" mass="7893">MIKGLLRQLGAQKSIAAQIGVSEQSVSKVVRGDAKGGGLRVALVVLAAAVAEVGSEAASRILARAAEMLRAQRPDKV</sequence>
<evidence type="ECO:0000313" key="2">
    <source>
        <dbReference type="Proteomes" id="UP000001929"/>
    </source>
</evidence>
<evidence type="ECO:0000313" key="1">
    <source>
        <dbReference type="EMBL" id="ABC20970.1"/>
    </source>
</evidence>
<protein>
    <submittedName>
        <fullName evidence="1">Uncharacterized protein</fullName>
    </submittedName>
</protein>
<dbReference type="AlphaFoldDB" id="Q2RY25"/>
<dbReference type="STRING" id="269796.Rru_A0165"/>
<name>Q2RY25_RHORT</name>
<keyword evidence="2" id="KW-1185">Reference proteome</keyword>
<dbReference type="KEGG" id="rru:Rru_A0165"/>
<organism evidence="1 2">
    <name type="scientific">Rhodospirillum rubrum (strain ATCC 11170 / ATH 1.1.1 / DSM 467 / LMG 4362 / NCIMB 8255 / S1)</name>
    <dbReference type="NCBI Taxonomy" id="269796"/>
    <lineage>
        <taxon>Bacteria</taxon>
        <taxon>Pseudomonadati</taxon>
        <taxon>Pseudomonadota</taxon>
        <taxon>Alphaproteobacteria</taxon>
        <taxon>Rhodospirillales</taxon>
        <taxon>Rhodospirillaceae</taxon>
        <taxon>Rhodospirillum</taxon>
    </lineage>
</organism>
<reference evidence="1 2" key="1">
    <citation type="journal article" date="2011" name="Stand. Genomic Sci.">
        <title>Complete genome sequence of Rhodospirillum rubrum type strain (S1).</title>
        <authorList>
            <person name="Munk A.C."/>
            <person name="Copeland A."/>
            <person name="Lucas S."/>
            <person name="Lapidus A."/>
            <person name="Del Rio T.G."/>
            <person name="Barry K."/>
            <person name="Detter J.C."/>
            <person name="Hammon N."/>
            <person name="Israni S."/>
            <person name="Pitluck S."/>
            <person name="Brettin T."/>
            <person name="Bruce D."/>
            <person name="Han C."/>
            <person name="Tapia R."/>
            <person name="Gilna P."/>
            <person name="Schmutz J."/>
            <person name="Larimer F."/>
            <person name="Land M."/>
            <person name="Kyrpides N.C."/>
            <person name="Mavromatis K."/>
            <person name="Richardson P."/>
            <person name="Rohde M."/>
            <person name="Goker M."/>
            <person name="Klenk H.P."/>
            <person name="Zhang Y."/>
            <person name="Roberts G.P."/>
            <person name="Reslewic S."/>
            <person name="Schwartz D.C."/>
        </authorList>
    </citation>
    <scope>NUCLEOTIDE SEQUENCE [LARGE SCALE GENOMIC DNA]</scope>
    <source>
        <strain evidence="2">ATCC 11170 / ATH 1.1.1 / DSM 467 / LMG 4362 / NCIMB 8255 / S1</strain>
    </source>
</reference>
<dbReference type="RefSeq" id="WP_011387926.1">
    <property type="nucleotide sequence ID" value="NC_007643.1"/>
</dbReference>
<dbReference type="Proteomes" id="UP000001929">
    <property type="component" value="Chromosome"/>
</dbReference>
<accession>Q2RY25</accession>
<dbReference type="HOGENOM" id="CLU_2635736_0_0_5"/>
<proteinExistence type="predicted"/>